<dbReference type="Pfam" id="PF26168">
    <property type="entry name" value="Glyco_transf_N"/>
    <property type="match status" value="1"/>
</dbReference>
<dbReference type="GO" id="GO:0035251">
    <property type="term" value="F:UDP-glucosyltransferase activity"/>
    <property type="evidence" value="ECO:0007669"/>
    <property type="project" value="InterPro"/>
</dbReference>
<keyword evidence="4 5" id="KW-0808">Transferase</keyword>
<evidence type="ECO:0000256" key="1">
    <source>
        <dbReference type="ARBA" id="ARBA00004721"/>
    </source>
</evidence>
<evidence type="ECO:0000259" key="7">
    <source>
        <dbReference type="Pfam" id="PF26168"/>
    </source>
</evidence>
<evidence type="ECO:0000313" key="9">
    <source>
        <dbReference type="Proteomes" id="UP001443914"/>
    </source>
</evidence>
<dbReference type="GO" id="GO:0016104">
    <property type="term" value="P:triterpenoid biosynthetic process"/>
    <property type="evidence" value="ECO:0007669"/>
    <property type="project" value="UniProtKB-ARBA"/>
</dbReference>
<name>A0AAW1HRU6_SAPOF</name>
<evidence type="ECO:0000256" key="3">
    <source>
        <dbReference type="ARBA" id="ARBA00022676"/>
    </source>
</evidence>
<dbReference type="InterPro" id="IPR035595">
    <property type="entry name" value="UDP_glycos_trans_CS"/>
</dbReference>
<comment type="similarity">
    <text evidence="2 5">Belongs to the UDP-glycosyltransferase family.</text>
</comment>
<evidence type="ECO:0000256" key="2">
    <source>
        <dbReference type="ARBA" id="ARBA00009995"/>
    </source>
</evidence>
<dbReference type="InterPro" id="IPR050481">
    <property type="entry name" value="UDP-glycosyltransf_plant"/>
</dbReference>
<dbReference type="PANTHER" id="PTHR48049">
    <property type="entry name" value="GLYCOSYLTRANSFERASE"/>
    <property type="match status" value="1"/>
</dbReference>
<dbReference type="FunFam" id="3.40.50.2000:FF:000037">
    <property type="entry name" value="Glycosyltransferase"/>
    <property type="match status" value="1"/>
</dbReference>
<sequence>MEGQKKLHLVVFPWLAFGHINPYLELSKRLAAKGHHISFVSTPRNLKRLPNIPQHLLPLISLCPLPFPRLDSLPPNAEATSDVPFDKIEFLNKACDGLQEPLTRFLKEVSPIDWIIYDFCYYWLPPIADTLGIRKVYFSLINGRGLSAMGPSLNMIKDGDGTWTDPEALTMPLKWIPFPNNVVYRLHEAKNTIGGTQKNASGVSGMFRAGCSINGCDVLAVRSCVELDKEYLKLLEMLHGKPVLPTGLLPVSDDTKMQGGKDDETWGVLSGWLNRQRKGSVVYVALGSELAPSQDQVDELAHGLESSGYVFLWALRKPVGSRVDLPDGFEDRTKDRGLVWKGWAPQPKILGHDSVGAFLTHCGWSSIIEGLQFGRPLIMLPFVLDQGLNARAMEEKKLGIEIPRNEEDGSFTSNSVQKTLKMVLNDETGIIMKEEAKKMSRIVSDKNVDSRYIDNLEEYLYNHRPVREP</sequence>
<dbReference type="SUPFAM" id="SSF53756">
    <property type="entry name" value="UDP-Glycosyltransferase/glycogen phosphorylase"/>
    <property type="match status" value="1"/>
</dbReference>
<dbReference type="EMBL" id="JBDFQZ010000011">
    <property type="protein sequence ID" value="KAK9678844.1"/>
    <property type="molecule type" value="Genomic_DNA"/>
</dbReference>
<dbReference type="Pfam" id="PF00201">
    <property type="entry name" value="UDPGT"/>
    <property type="match status" value="1"/>
</dbReference>
<proteinExistence type="inferred from homology"/>
<evidence type="ECO:0000313" key="8">
    <source>
        <dbReference type="EMBL" id="KAK9678844.1"/>
    </source>
</evidence>
<organism evidence="8 9">
    <name type="scientific">Saponaria officinalis</name>
    <name type="common">Common soapwort</name>
    <name type="synonym">Lychnis saponaria</name>
    <dbReference type="NCBI Taxonomy" id="3572"/>
    <lineage>
        <taxon>Eukaryota</taxon>
        <taxon>Viridiplantae</taxon>
        <taxon>Streptophyta</taxon>
        <taxon>Embryophyta</taxon>
        <taxon>Tracheophyta</taxon>
        <taxon>Spermatophyta</taxon>
        <taxon>Magnoliopsida</taxon>
        <taxon>eudicotyledons</taxon>
        <taxon>Gunneridae</taxon>
        <taxon>Pentapetalae</taxon>
        <taxon>Caryophyllales</taxon>
        <taxon>Caryophyllaceae</taxon>
        <taxon>Caryophylleae</taxon>
        <taxon>Saponaria</taxon>
    </lineage>
</organism>
<dbReference type="GO" id="GO:0016135">
    <property type="term" value="P:saponin biosynthetic process"/>
    <property type="evidence" value="ECO:0007669"/>
    <property type="project" value="UniProtKB-ARBA"/>
</dbReference>
<dbReference type="InterPro" id="IPR002213">
    <property type="entry name" value="UDP_glucos_trans"/>
</dbReference>
<dbReference type="AlphaFoldDB" id="A0AAW1HRU6"/>
<dbReference type="PROSITE" id="PS00375">
    <property type="entry name" value="UDPGT"/>
    <property type="match status" value="1"/>
</dbReference>
<dbReference type="EC" id="2.4.1.-" evidence="6"/>
<evidence type="ECO:0000256" key="5">
    <source>
        <dbReference type="RuleBase" id="RU003718"/>
    </source>
</evidence>
<dbReference type="Gene3D" id="3.40.50.2000">
    <property type="entry name" value="Glycogen Phosphorylase B"/>
    <property type="match status" value="2"/>
</dbReference>
<gene>
    <name evidence="8" type="ORF">RND81_11G236500</name>
</gene>
<comment type="caution">
    <text evidence="8">The sequence shown here is derived from an EMBL/GenBank/DDBJ whole genome shotgun (WGS) entry which is preliminary data.</text>
</comment>
<keyword evidence="3 5" id="KW-0328">Glycosyltransferase</keyword>
<dbReference type="InterPro" id="IPR058980">
    <property type="entry name" value="Glyco_transf_N"/>
</dbReference>
<dbReference type="FunFam" id="3.40.50.2000:FF:000088">
    <property type="entry name" value="Glycosyltransferase"/>
    <property type="match status" value="1"/>
</dbReference>
<dbReference type="PANTHER" id="PTHR48049:SF160">
    <property type="entry name" value="UDP-GLYCOSYLTRANSFERASE 91A1"/>
    <property type="match status" value="1"/>
</dbReference>
<accession>A0AAW1HRU6</accession>
<evidence type="ECO:0000256" key="4">
    <source>
        <dbReference type="ARBA" id="ARBA00022679"/>
    </source>
</evidence>
<evidence type="ECO:0000256" key="6">
    <source>
        <dbReference type="RuleBase" id="RU362057"/>
    </source>
</evidence>
<keyword evidence="9" id="KW-1185">Reference proteome</keyword>
<comment type="pathway">
    <text evidence="1">Secondary metabolite biosynthesis; terpenoid biosynthesis.</text>
</comment>
<dbReference type="CDD" id="cd03784">
    <property type="entry name" value="GT1_Gtf-like"/>
    <property type="match status" value="1"/>
</dbReference>
<dbReference type="Proteomes" id="UP001443914">
    <property type="component" value="Unassembled WGS sequence"/>
</dbReference>
<protein>
    <recommendedName>
        <fullName evidence="6">Glycosyltransferase</fullName>
        <ecNumber evidence="6">2.4.1.-</ecNumber>
    </recommendedName>
</protein>
<reference evidence="8" key="1">
    <citation type="submission" date="2024-03" db="EMBL/GenBank/DDBJ databases">
        <title>WGS assembly of Saponaria officinalis var. Norfolk2.</title>
        <authorList>
            <person name="Jenkins J."/>
            <person name="Shu S."/>
            <person name="Grimwood J."/>
            <person name="Barry K."/>
            <person name="Goodstein D."/>
            <person name="Schmutz J."/>
            <person name="Leebens-Mack J."/>
            <person name="Osbourn A."/>
        </authorList>
    </citation>
    <scope>NUCLEOTIDE SEQUENCE [LARGE SCALE GENOMIC DNA]</scope>
    <source>
        <strain evidence="8">JIC</strain>
    </source>
</reference>
<feature type="domain" description="Glycosyltransferase N-terminal" evidence="7">
    <location>
        <begin position="8"/>
        <end position="111"/>
    </location>
</feature>